<dbReference type="Pfam" id="PF25597">
    <property type="entry name" value="SH3_retrovirus"/>
    <property type="match status" value="1"/>
</dbReference>
<accession>A0AAV7XAS0</accession>
<dbReference type="EMBL" id="JAPTSV010000013">
    <property type="protein sequence ID" value="KAJ1521719.1"/>
    <property type="molecule type" value="Genomic_DNA"/>
</dbReference>
<evidence type="ECO:0000313" key="2">
    <source>
        <dbReference type="EMBL" id="KAJ1521719.1"/>
    </source>
</evidence>
<comment type="caution">
    <text evidence="2">The sequence shown here is derived from an EMBL/GenBank/DDBJ whole genome shotgun (WGS) entry which is preliminary data.</text>
</comment>
<dbReference type="AlphaFoldDB" id="A0AAV7XAS0"/>
<protein>
    <recommendedName>
        <fullName evidence="1">Retroviral polymerase SH3-like domain-containing protein</fullName>
    </recommendedName>
</protein>
<evidence type="ECO:0000259" key="1">
    <source>
        <dbReference type="Pfam" id="PF25597"/>
    </source>
</evidence>
<keyword evidence="3" id="KW-1185">Reference proteome</keyword>
<name>A0AAV7XAS0_9NEOP</name>
<feature type="domain" description="Retroviral polymerase SH3-like" evidence="1">
    <location>
        <begin position="41"/>
        <end position="83"/>
    </location>
</feature>
<reference evidence="2" key="1">
    <citation type="submission" date="2022-12" db="EMBL/GenBank/DDBJ databases">
        <title>Chromosome-level genome assembly of the bean flower thrips Megalurothrips usitatus.</title>
        <authorList>
            <person name="Ma L."/>
            <person name="Liu Q."/>
            <person name="Li H."/>
            <person name="Cai W."/>
        </authorList>
    </citation>
    <scope>NUCLEOTIDE SEQUENCE</scope>
    <source>
        <strain evidence="2">Cailab_2022a</strain>
    </source>
</reference>
<evidence type="ECO:0000313" key="3">
    <source>
        <dbReference type="Proteomes" id="UP001075354"/>
    </source>
</evidence>
<dbReference type="Proteomes" id="UP001075354">
    <property type="component" value="Chromosome 13"/>
</dbReference>
<sequence>MGFDGEYQDVIQFKSEGYEVLKQYVLESENCQQRKVYKISQLKTLQSRSKQAILVGYTSNSYKLWDPQEKKIFVSRDVVFTDLLYHQYKKPQPNNSIIKFKGSTPHAHDQPLDLDIENLQHVPEQTNEDEPMDIDPPENQIQNQHQEAEDINEVTYPVNDPKTYNLRKTENIKPPSRLKDYDVYFCPNEETPLPYDQCIKDQKWKSAIDEEKRSLQKHKTWELVDKDLAKGKQIISNRWLFKVKEIGFVLRWQCWAGTPAADKNQFYALHDVGSASSFTG</sequence>
<organism evidence="2 3">
    <name type="scientific">Megalurothrips usitatus</name>
    <name type="common">bean blossom thrips</name>
    <dbReference type="NCBI Taxonomy" id="439358"/>
    <lineage>
        <taxon>Eukaryota</taxon>
        <taxon>Metazoa</taxon>
        <taxon>Ecdysozoa</taxon>
        <taxon>Arthropoda</taxon>
        <taxon>Hexapoda</taxon>
        <taxon>Insecta</taxon>
        <taxon>Pterygota</taxon>
        <taxon>Neoptera</taxon>
        <taxon>Paraneoptera</taxon>
        <taxon>Thysanoptera</taxon>
        <taxon>Terebrantia</taxon>
        <taxon>Thripoidea</taxon>
        <taxon>Thripidae</taxon>
        <taxon>Megalurothrips</taxon>
    </lineage>
</organism>
<gene>
    <name evidence="2" type="ORF">ONE63_003361</name>
</gene>
<dbReference type="InterPro" id="IPR057670">
    <property type="entry name" value="SH3_retrovirus"/>
</dbReference>
<proteinExistence type="predicted"/>